<dbReference type="Proteomes" id="UP000218238">
    <property type="component" value="Unassembled WGS sequence"/>
</dbReference>
<organism evidence="2 3">
    <name type="scientific">Brunnivagina elsteri CCALA 953</name>
    <dbReference type="NCBI Taxonomy" id="987040"/>
    <lineage>
        <taxon>Bacteria</taxon>
        <taxon>Bacillati</taxon>
        <taxon>Cyanobacteriota</taxon>
        <taxon>Cyanophyceae</taxon>
        <taxon>Nostocales</taxon>
        <taxon>Calotrichaceae</taxon>
        <taxon>Brunnivagina</taxon>
    </lineage>
</organism>
<dbReference type="InterPro" id="IPR027417">
    <property type="entry name" value="P-loop_NTPase"/>
</dbReference>
<reference evidence="2 3" key="1">
    <citation type="submission" date="2017-08" db="EMBL/GenBank/DDBJ databases">
        <title>Draft genome sequence of filamentous cyanobacterium Calothrix elsteri CCALA 953.</title>
        <authorList>
            <person name="Gagunashvili A.N."/>
            <person name="Elster J."/>
            <person name="Andresson O.S."/>
        </authorList>
    </citation>
    <scope>NUCLEOTIDE SEQUENCE [LARGE SCALE GENOMIC DNA]</scope>
    <source>
        <strain evidence="2 3">CCALA 953</strain>
    </source>
</reference>
<dbReference type="AlphaFoldDB" id="A0A2A2TLH6"/>
<keyword evidence="1" id="KW-0472">Membrane</keyword>
<dbReference type="EMBL" id="NTFS01000059">
    <property type="protein sequence ID" value="PAX58368.1"/>
    <property type="molecule type" value="Genomic_DNA"/>
</dbReference>
<evidence type="ECO:0000313" key="2">
    <source>
        <dbReference type="EMBL" id="PAX58368.1"/>
    </source>
</evidence>
<accession>A0A2A2TLH6</accession>
<dbReference type="SUPFAM" id="SSF52540">
    <property type="entry name" value="P-loop containing nucleoside triphosphate hydrolases"/>
    <property type="match status" value="1"/>
</dbReference>
<gene>
    <name evidence="2" type="ORF">CK510_07815</name>
</gene>
<dbReference type="OrthoDB" id="477679at2"/>
<comment type="caution">
    <text evidence="2">The sequence shown here is derived from an EMBL/GenBank/DDBJ whole genome shotgun (WGS) entry which is preliminary data.</text>
</comment>
<keyword evidence="1" id="KW-0812">Transmembrane</keyword>
<dbReference type="Gene3D" id="3.40.50.300">
    <property type="entry name" value="P-loop containing nucleotide triphosphate hydrolases"/>
    <property type="match status" value="1"/>
</dbReference>
<sequence>MKELHPSQVYDAVVDYLAAKAVVFGLGGTALFLSMLAATSPLKNKPKFAGGSCAIAMLGTIAKNYERSKKQQIGDIGEASQYGFKQVVSSLVQVASTVTINQSMDGWIPDNLIDINELSSMLQKKHGRIIGGTGTGKSVLAKALVKLFTAEVKIYDVEATKLDWQGFEVVGRGENYNAIAKAMTADLKLFADRIQEATSDNNDYGWSIFKGKTHIRIVEEYPDCKDEVNSVYKAITEKGDYDGLADEWCQRIARRGRKPEIMQILLSQYDSVGAWGFERKGSLVNCFHAIRLGQFAVDRAKKIGDKQLGKWLEADIESRCMVDNLPCQLPTRTEMILMGSGINSPATASLPLTSAQQPIPDTQLNELETYILDWGKRNPGQILKARNLQQVSKLFKNSSPDDIRIVFVSMADKGLGEVVGESDKLGWKPLQ</sequence>
<feature type="transmembrane region" description="Helical" evidence="1">
    <location>
        <begin position="16"/>
        <end position="38"/>
    </location>
</feature>
<dbReference type="RefSeq" id="WP_095721168.1">
    <property type="nucleotide sequence ID" value="NZ_NTFS01000059.1"/>
</dbReference>
<name>A0A2A2TLH6_9CYAN</name>
<keyword evidence="1" id="KW-1133">Transmembrane helix</keyword>
<proteinExistence type="predicted"/>
<evidence type="ECO:0000313" key="3">
    <source>
        <dbReference type="Proteomes" id="UP000218238"/>
    </source>
</evidence>
<keyword evidence="3" id="KW-1185">Reference proteome</keyword>
<protein>
    <submittedName>
        <fullName evidence="2">Uncharacterized protein</fullName>
    </submittedName>
</protein>
<evidence type="ECO:0000256" key="1">
    <source>
        <dbReference type="SAM" id="Phobius"/>
    </source>
</evidence>